<feature type="compositionally biased region" description="Basic and acidic residues" evidence="1">
    <location>
        <begin position="144"/>
        <end position="172"/>
    </location>
</feature>
<dbReference type="EMBL" id="BK015006">
    <property type="protein sequence ID" value="DAD86721.1"/>
    <property type="molecule type" value="Genomic_DNA"/>
</dbReference>
<sequence>MMIFNIFRLFRFFWPFVADVFKNSEEERRVMIARICLIAGIAIAGSWFYINDKLDDIDSLRADNSQLRVALQQAETEKSKYLDQFNDAKSVLKTCQFHADKLETDRTQLETKIHDLKEEIQELTQSMRQNEHSLPTNPPVQPEQKVEKKPVTKPKPVEQKKTEKRDRLSELQ</sequence>
<evidence type="ECO:0000256" key="1">
    <source>
        <dbReference type="SAM" id="MobiDB-lite"/>
    </source>
</evidence>
<dbReference type="SUPFAM" id="SSF75704">
    <property type="entry name" value="Mitotic arrest deficient-like 1, Mad1"/>
    <property type="match status" value="1"/>
</dbReference>
<feature type="region of interest" description="Disordered" evidence="1">
    <location>
        <begin position="127"/>
        <end position="172"/>
    </location>
</feature>
<name>A0A8S5MWK1_9CAUD</name>
<accession>A0A8S5MWK1</accession>
<evidence type="ECO:0000313" key="2">
    <source>
        <dbReference type="EMBL" id="DAD86721.1"/>
    </source>
</evidence>
<proteinExistence type="predicted"/>
<protein>
    <submittedName>
        <fullName evidence="2">Peptidoglycan endopeptidase</fullName>
    </submittedName>
</protein>
<organism evidence="2">
    <name type="scientific">Myoviridae sp. ct3wi9</name>
    <dbReference type="NCBI Taxonomy" id="2826610"/>
    <lineage>
        <taxon>Viruses</taxon>
        <taxon>Duplodnaviria</taxon>
        <taxon>Heunggongvirae</taxon>
        <taxon>Uroviricota</taxon>
        <taxon>Caudoviricetes</taxon>
    </lineage>
</organism>
<reference evidence="2" key="1">
    <citation type="journal article" date="2021" name="Proc. Natl. Acad. Sci. U.S.A.">
        <title>A Catalog of Tens of Thousands of Viruses from Human Metagenomes Reveals Hidden Associations with Chronic Diseases.</title>
        <authorList>
            <person name="Tisza M.J."/>
            <person name="Buck C.B."/>
        </authorList>
    </citation>
    <scope>NUCLEOTIDE SEQUENCE</scope>
    <source>
        <strain evidence="2">Ct3wi9</strain>
    </source>
</reference>